<evidence type="ECO:0008006" key="3">
    <source>
        <dbReference type="Google" id="ProtNLM"/>
    </source>
</evidence>
<reference evidence="1" key="1">
    <citation type="submission" date="2021-07" db="EMBL/GenBank/DDBJ databases">
        <title>Comparative genomics of Bacteroides fragilis group isolates reveals species-dependent resistance mechanisms and validates clinical tools for resistance prediction.</title>
        <authorList>
            <person name="Wallace M.J."/>
            <person name="Jean S."/>
            <person name="Wallace M.A."/>
            <person name="Carey-Ann B.D."/>
            <person name="Dantas G."/>
        </authorList>
    </citation>
    <scope>NUCLEOTIDE SEQUENCE</scope>
    <source>
        <strain evidence="1">BJH_160</strain>
    </source>
</reference>
<comment type="caution">
    <text evidence="1">The sequence shown here is derived from an EMBL/GenBank/DDBJ whole genome shotgun (WGS) entry which is preliminary data.</text>
</comment>
<name>A0AAW4Z899_BACT4</name>
<sequence>MKNIISILIVSLAIYSCHSKKKTCKELFDEYYDINIKRCITTMNGVDSLTAAEVCACMFDKLYKLDSTFVYLKPKDMEEYVNKNATYISACDSLLNKKTND</sequence>
<proteinExistence type="predicted"/>
<dbReference type="Proteomes" id="UP001200544">
    <property type="component" value="Unassembled WGS sequence"/>
</dbReference>
<protein>
    <recommendedName>
        <fullName evidence="3">Lipoprotein</fullName>
    </recommendedName>
</protein>
<gene>
    <name evidence="1" type="ORF">K0H07_25550</name>
</gene>
<dbReference type="PROSITE" id="PS51257">
    <property type="entry name" value="PROKAR_LIPOPROTEIN"/>
    <property type="match status" value="1"/>
</dbReference>
<evidence type="ECO:0000313" key="1">
    <source>
        <dbReference type="EMBL" id="MCE9240509.1"/>
    </source>
</evidence>
<accession>A0AAW4Z899</accession>
<dbReference type="EMBL" id="JAHYQA010000026">
    <property type="protein sequence ID" value="MCE9240509.1"/>
    <property type="molecule type" value="Genomic_DNA"/>
</dbReference>
<evidence type="ECO:0000313" key="2">
    <source>
        <dbReference type="Proteomes" id="UP001200544"/>
    </source>
</evidence>
<dbReference type="AlphaFoldDB" id="A0AAW4Z899"/>
<dbReference type="RefSeq" id="WP_143066971.1">
    <property type="nucleotide sequence ID" value="NZ_BAABZI010000001.1"/>
</dbReference>
<organism evidence="1 2">
    <name type="scientific">Bacteroides thetaiotaomicron</name>
    <dbReference type="NCBI Taxonomy" id="818"/>
    <lineage>
        <taxon>Bacteria</taxon>
        <taxon>Pseudomonadati</taxon>
        <taxon>Bacteroidota</taxon>
        <taxon>Bacteroidia</taxon>
        <taxon>Bacteroidales</taxon>
        <taxon>Bacteroidaceae</taxon>
        <taxon>Bacteroides</taxon>
    </lineage>
</organism>